<evidence type="ECO:0000256" key="1">
    <source>
        <dbReference type="ARBA" id="ARBA00006738"/>
    </source>
</evidence>
<evidence type="ECO:0000313" key="4">
    <source>
        <dbReference type="EMBL" id="EJN85294.1"/>
    </source>
</evidence>
<comment type="similarity">
    <text evidence="1 2">Belongs to the UPF0102 family.</text>
</comment>
<dbReference type="eggNOG" id="COG0792">
    <property type="taxonomic scope" value="Bacteria"/>
</dbReference>
<dbReference type="InterPro" id="IPR003509">
    <property type="entry name" value="UPF0102_YraN-like"/>
</dbReference>
<dbReference type="PATRIC" id="fig|1115803.3.peg.934"/>
<comment type="caution">
    <text evidence="4">The sequence shown here is derived from an EMBL/GenBank/DDBJ whole genome shotgun (WGS) entry which is preliminary data.</text>
</comment>
<dbReference type="CDD" id="cd20736">
    <property type="entry name" value="PoNe_Nuclease"/>
    <property type="match status" value="1"/>
</dbReference>
<dbReference type="GO" id="GO:0003676">
    <property type="term" value="F:nucleic acid binding"/>
    <property type="evidence" value="ECO:0007669"/>
    <property type="project" value="InterPro"/>
</dbReference>
<dbReference type="SUPFAM" id="SSF52980">
    <property type="entry name" value="Restriction endonuclease-like"/>
    <property type="match status" value="2"/>
</dbReference>
<accession>J3JKE9</accession>
<feature type="region of interest" description="Disordered" evidence="3">
    <location>
        <begin position="24"/>
        <end position="53"/>
    </location>
</feature>
<dbReference type="GeneID" id="64255221"/>
<dbReference type="Pfam" id="PF02021">
    <property type="entry name" value="UPF0102"/>
    <property type="match status" value="1"/>
</dbReference>
<dbReference type="RefSeq" id="WP_003781536.1">
    <property type="nucleotide sequence ID" value="NZ_ALJK01000077.1"/>
</dbReference>
<dbReference type="Gene3D" id="3.40.1350.10">
    <property type="match status" value="1"/>
</dbReference>
<evidence type="ECO:0000256" key="3">
    <source>
        <dbReference type="SAM" id="MobiDB-lite"/>
    </source>
</evidence>
<dbReference type="AlphaFoldDB" id="J3JKE9"/>
<protein>
    <recommendedName>
        <fullName evidence="2">UPF0102 protein HMPREF1129_1792</fullName>
    </recommendedName>
</protein>
<dbReference type="InterPro" id="IPR011335">
    <property type="entry name" value="Restrct_endonuc-II-like"/>
</dbReference>
<dbReference type="HAMAP" id="MF_00048">
    <property type="entry name" value="UPF0102"/>
    <property type="match status" value="1"/>
</dbReference>
<gene>
    <name evidence="4" type="ORF">HMPREF1129_1792</name>
</gene>
<feature type="region of interest" description="Disordered" evidence="3">
    <location>
        <begin position="95"/>
        <end position="115"/>
    </location>
</feature>
<dbReference type="InterPro" id="IPR011856">
    <property type="entry name" value="tRNA_endonuc-like_dom_sf"/>
</dbReference>
<reference evidence="4 5" key="1">
    <citation type="submission" date="2012-07" db="EMBL/GenBank/DDBJ databases">
        <authorList>
            <person name="Durkin A.S."/>
            <person name="McCorrison J."/>
            <person name="Torralba M."/>
            <person name="Gillis M."/>
            <person name="Methe B."/>
            <person name="Sutton G."/>
            <person name="Nelson K.E."/>
        </authorList>
    </citation>
    <scope>NUCLEOTIDE SEQUENCE [LARGE SCALE GENOMIC DNA]</scope>
    <source>
        <strain evidence="5">ATCC 12104 / DSM 43013 / CCUG 2238 / JCM 8349 / NCTC 10301 / Howell 279</strain>
    </source>
</reference>
<dbReference type="PANTHER" id="PTHR34039:SF1">
    <property type="entry name" value="UPF0102 PROTEIN YRAN"/>
    <property type="match status" value="1"/>
</dbReference>
<dbReference type="Proteomes" id="UP000007814">
    <property type="component" value="Unassembled WGS sequence"/>
</dbReference>
<organism evidence="4 5">
    <name type="scientific">Actinomyces naeslundii (strain ATCC 12104 / DSM 43013 / CCUG 2238 / JCM 8349 / NCTC 10301 / Howell 279)</name>
    <dbReference type="NCBI Taxonomy" id="1115803"/>
    <lineage>
        <taxon>Bacteria</taxon>
        <taxon>Bacillati</taxon>
        <taxon>Actinomycetota</taxon>
        <taxon>Actinomycetes</taxon>
        <taxon>Actinomycetales</taxon>
        <taxon>Actinomycetaceae</taxon>
        <taxon>Actinomyces</taxon>
    </lineage>
</organism>
<proteinExistence type="inferred from homology"/>
<name>J3JKE9_ACTNH</name>
<sequence length="196" mass="20743">MTEPVTAVAAGRTVIAARSSAALPAVPAEPTGNRGSAGAPRAPGAAAGPSSRLRTGRYGEELAATYLEDIGWKVLERNWRPEHGLRGELDIIALEPAPGGREPGDESIGSEQMTRTSVRPTLVVVEVKTRSSLRQGPPAAAVDPRKLARLRALTAAWVTTHEVPRAGLRLDVISILLRDARPALLRHHRAVGASWG</sequence>
<dbReference type="EMBL" id="ALJK01000077">
    <property type="protein sequence ID" value="EJN85294.1"/>
    <property type="molecule type" value="Genomic_DNA"/>
</dbReference>
<evidence type="ECO:0000313" key="5">
    <source>
        <dbReference type="Proteomes" id="UP000007814"/>
    </source>
</evidence>
<dbReference type="PANTHER" id="PTHR34039">
    <property type="entry name" value="UPF0102 PROTEIN YRAN"/>
    <property type="match status" value="1"/>
</dbReference>
<feature type="compositionally biased region" description="Low complexity" evidence="3">
    <location>
        <begin position="34"/>
        <end position="52"/>
    </location>
</feature>
<evidence type="ECO:0000256" key="2">
    <source>
        <dbReference type="HAMAP-Rule" id="MF_00048"/>
    </source>
</evidence>